<dbReference type="GO" id="GO:0046872">
    <property type="term" value="F:metal ion binding"/>
    <property type="evidence" value="ECO:0007669"/>
    <property type="project" value="InterPro"/>
</dbReference>
<keyword evidence="3 6" id="KW-0547">Nucleotide-binding</keyword>
<keyword evidence="5" id="KW-0092">Biotin</keyword>
<dbReference type="AlphaFoldDB" id="A0A7C5THV8"/>
<accession>A0A7C5THV8</accession>
<dbReference type="InterPro" id="IPR005482">
    <property type="entry name" value="Biotin_COase_C"/>
</dbReference>
<dbReference type="SUPFAM" id="SSF51246">
    <property type="entry name" value="Rudiment single hybrid motif"/>
    <property type="match status" value="1"/>
</dbReference>
<dbReference type="PROSITE" id="PS50975">
    <property type="entry name" value="ATP_GRASP"/>
    <property type="match status" value="1"/>
</dbReference>
<sequence length="446" mass="50519">MVDRIKKILIANRGEIAVRIIKTCKRLGIKTVAIYTSIDSNSVYVGLADEAYSLGSNPYSYLDIDKIIEIVKRSGADAVHPGYGFLSENAKFAKAVENVGCIWIGPPWYIIEMLESKSRTRELANSIDVPVVPGTMKPPSIEELKRVAEEIGYPILLKADRGGGGRGIRIIKNSEELEKIFDVAREEVKTAFGSDKLYIEKFIPRARHIEVQILADRYGNVVALSERECSIQRRYQKVIEEAPSPIVSKNEREYIYNLAIKFMKSVGYVNAGTIEFIRDNQGRFYLIEVNKRIQVEHPVTEVITGIDIVEQQIKIAEGRELEIKNNIYEFNGHAIEARIYAEDPDKLIPSPGTITWIEFPKLNNIRIDHALAPGVYIPPFYDPMIAKVIAIGTTREEAREKLVHALNRFKIEGIKTSIPLLIKILTSEEFIKGNIHTEFMSKFIQQ</sequence>
<dbReference type="Pfam" id="PF02785">
    <property type="entry name" value="Biotin_carb_C"/>
    <property type="match status" value="1"/>
</dbReference>
<evidence type="ECO:0000256" key="1">
    <source>
        <dbReference type="ARBA" id="ARBA00001941"/>
    </source>
</evidence>
<evidence type="ECO:0000256" key="5">
    <source>
        <dbReference type="ARBA" id="ARBA00023267"/>
    </source>
</evidence>
<dbReference type="Pfam" id="PF02786">
    <property type="entry name" value="CPSase_L_D2"/>
    <property type="match status" value="1"/>
</dbReference>
<dbReference type="Gene3D" id="3.30.470.20">
    <property type="entry name" value="ATP-grasp fold, B domain"/>
    <property type="match status" value="1"/>
</dbReference>
<dbReference type="InterPro" id="IPR016185">
    <property type="entry name" value="PreATP-grasp_dom_sf"/>
</dbReference>
<evidence type="ECO:0000256" key="6">
    <source>
        <dbReference type="PROSITE-ProRule" id="PRU00409"/>
    </source>
</evidence>
<dbReference type="GO" id="GO:0005524">
    <property type="term" value="F:ATP binding"/>
    <property type="evidence" value="ECO:0007669"/>
    <property type="project" value="UniProtKB-UniRule"/>
</dbReference>
<dbReference type="InterPro" id="IPR005479">
    <property type="entry name" value="CPAse_ATP-bd"/>
</dbReference>
<dbReference type="FunFam" id="3.30.1490.20:FF:000003">
    <property type="entry name" value="acetyl-CoA carboxylase isoform X1"/>
    <property type="match status" value="1"/>
</dbReference>
<feature type="domain" description="Biotin carboxylation" evidence="8">
    <location>
        <begin position="4"/>
        <end position="445"/>
    </location>
</feature>
<evidence type="ECO:0000256" key="2">
    <source>
        <dbReference type="ARBA" id="ARBA00022598"/>
    </source>
</evidence>
<keyword evidence="2" id="KW-0436">Ligase</keyword>
<dbReference type="PANTHER" id="PTHR18866">
    <property type="entry name" value="CARBOXYLASE:PYRUVATE/ACETYL-COA/PROPIONYL-COA CARBOXYLASE"/>
    <property type="match status" value="1"/>
</dbReference>
<dbReference type="PANTHER" id="PTHR18866:SF33">
    <property type="entry name" value="METHYLCROTONOYL-COA CARBOXYLASE SUBUNIT ALPHA, MITOCHONDRIAL-RELATED"/>
    <property type="match status" value="1"/>
</dbReference>
<dbReference type="InterPro" id="IPR011764">
    <property type="entry name" value="Biotin_carboxylation_dom"/>
</dbReference>
<proteinExistence type="predicted"/>
<dbReference type="SMART" id="SM00878">
    <property type="entry name" value="Biotin_carb_C"/>
    <property type="match status" value="1"/>
</dbReference>
<keyword evidence="4 6" id="KW-0067">ATP-binding</keyword>
<feature type="domain" description="ATP-grasp" evidence="7">
    <location>
        <begin position="121"/>
        <end position="317"/>
    </location>
</feature>
<dbReference type="InterPro" id="IPR005481">
    <property type="entry name" value="BC-like_N"/>
</dbReference>
<gene>
    <name evidence="9" type="ORF">ENM84_01585</name>
</gene>
<evidence type="ECO:0000256" key="4">
    <source>
        <dbReference type="ARBA" id="ARBA00022840"/>
    </source>
</evidence>
<dbReference type="InterPro" id="IPR011761">
    <property type="entry name" value="ATP-grasp"/>
</dbReference>
<comment type="cofactor">
    <cofactor evidence="1">
        <name>Co(2+)</name>
        <dbReference type="ChEBI" id="CHEBI:48828"/>
    </cofactor>
</comment>
<name>A0A7C5THV8_9CREN</name>
<dbReference type="SUPFAM" id="SSF56059">
    <property type="entry name" value="Glutathione synthetase ATP-binding domain-like"/>
    <property type="match status" value="1"/>
</dbReference>
<dbReference type="Pfam" id="PF00289">
    <property type="entry name" value="Biotin_carb_N"/>
    <property type="match status" value="1"/>
</dbReference>
<evidence type="ECO:0000259" key="8">
    <source>
        <dbReference type="PROSITE" id="PS50979"/>
    </source>
</evidence>
<dbReference type="EMBL" id="DRZI01000058">
    <property type="protein sequence ID" value="HHP81337.1"/>
    <property type="molecule type" value="Genomic_DNA"/>
</dbReference>
<dbReference type="InterPro" id="IPR011054">
    <property type="entry name" value="Rudment_hybrid_motif"/>
</dbReference>
<protein>
    <submittedName>
        <fullName evidence="9">ATP-grasp domain-containing protein</fullName>
    </submittedName>
</protein>
<evidence type="ECO:0000313" key="9">
    <source>
        <dbReference type="EMBL" id="HHP81337.1"/>
    </source>
</evidence>
<comment type="caution">
    <text evidence="9">The sequence shown here is derived from an EMBL/GenBank/DDBJ whole genome shotgun (WGS) entry which is preliminary data.</text>
</comment>
<dbReference type="InterPro" id="IPR050856">
    <property type="entry name" value="Biotin_carboxylase_complex"/>
</dbReference>
<dbReference type="FunFam" id="3.40.50.20:FF:000010">
    <property type="entry name" value="Propionyl-CoA carboxylase subunit alpha"/>
    <property type="match status" value="1"/>
</dbReference>
<dbReference type="PROSITE" id="PS50979">
    <property type="entry name" value="BC"/>
    <property type="match status" value="1"/>
</dbReference>
<evidence type="ECO:0000259" key="7">
    <source>
        <dbReference type="PROSITE" id="PS50975"/>
    </source>
</evidence>
<dbReference type="GO" id="GO:0016874">
    <property type="term" value="F:ligase activity"/>
    <property type="evidence" value="ECO:0007669"/>
    <property type="project" value="UniProtKB-KW"/>
</dbReference>
<organism evidence="9">
    <name type="scientific">Ignisphaera aggregans</name>
    <dbReference type="NCBI Taxonomy" id="334771"/>
    <lineage>
        <taxon>Archaea</taxon>
        <taxon>Thermoproteota</taxon>
        <taxon>Thermoprotei</taxon>
        <taxon>Desulfurococcales</taxon>
        <taxon>Desulfurococcaceae</taxon>
        <taxon>Ignisphaera</taxon>
    </lineage>
</organism>
<dbReference type="SUPFAM" id="SSF52440">
    <property type="entry name" value="PreATP-grasp domain"/>
    <property type="match status" value="1"/>
</dbReference>
<reference evidence="9" key="1">
    <citation type="journal article" date="2020" name="mSystems">
        <title>Genome- and Community-Level Interaction Insights into Carbon Utilization and Element Cycling Functions of Hydrothermarchaeota in Hydrothermal Sediment.</title>
        <authorList>
            <person name="Zhou Z."/>
            <person name="Liu Y."/>
            <person name="Xu W."/>
            <person name="Pan J."/>
            <person name="Luo Z.H."/>
            <person name="Li M."/>
        </authorList>
    </citation>
    <scope>NUCLEOTIDE SEQUENCE [LARGE SCALE GENOMIC DNA]</scope>
    <source>
        <strain evidence="9">SpSt-1121</strain>
    </source>
</reference>
<evidence type="ECO:0000256" key="3">
    <source>
        <dbReference type="ARBA" id="ARBA00022741"/>
    </source>
</evidence>